<dbReference type="InterPro" id="IPR011500">
    <property type="entry name" value="GPCR_3_9-Cys_dom"/>
</dbReference>
<feature type="transmembrane region" description="Helical" evidence="15">
    <location>
        <begin position="776"/>
        <end position="796"/>
    </location>
</feature>
<evidence type="ECO:0000256" key="15">
    <source>
        <dbReference type="SAM" id="Phobius"/>
    </source>
</evidence>
<evidence type="ECO:0000313" key="18">
    <source>
        <dbReference type="EMBL" id="MBN3288189.1"/>
    </source>
</evidence>
<feature type="non-terminal residue" evidence="18">
    <location>
        <position position="1"/>
    </location>
</feature>
<dbReference type="SUPFAM" id="SSF53822">
    <property type="entry name" value="Periplasmic binding protein-like I"/>
    <property type="match status" value="1"/>
</dbReference>
<name>A0ABS2YN54_POLSP</name>
<protein>
    <recommendedName>
        <fullName evidence="14">G-protein coupled receptor family C group 6 member A</fullName>
    </recommendedName>
</protein>
<dbReference type="PANTHER" id="PTHR24061:SF5">
    <property type="entry name" value="G-PROTEIN COUPLED RECEPTOR FAMILY C GROUP 6 MEMBER A"/>
    <property type="match status" value="1"/>
</dbReference>
<dbReference type="InterPro" id="IPR000337">
    <property type="entry name" value="GPCR_3"/>
</dbReference>
<dbReference type="InterPro" id="IPR017978">
    <property type="entry name" value="GPCR_3_C"/>
</dbReference>
<keyword evidence="13" id="KW-0807">Transducer</keyword>
<gene>
    <name evidence="18" type="primary">Gprc6a_3</name>
    <name evidence="18" type="ORF">GTO93_0019605</name>
</gene>
<feature type="transmembrane region" description="Helical" evidence="15">
    <location>
        <begin position="585"/>
        <end position="609"/>
    </location>
</feature>
<dbReference type="Proteomes" id="UP001166093">
    <property type="component" value="Unassembled WGS sequence"/>
</dbReference>
<feature type="transmembrane region" description="Helical" evidence="15">
    <location>
        <begin position="740"/>
        <end position="764"/>
    </location>
</feature>
<keyword evidence="19" id="KW-1185">Reference proteome</keyword>
<evidence type="ECO:0000256" key="7">
    <source>
        <dbReference type="ARBA" id="ARBA00022989"/>
    </source>
</evidence>
<feature type="domain" description="G-protein coupled receptors family 3 profile" evidence="17">
    <location>
        <begin position="586"/>
        <end position="838"/>
    </location>
</feature>
<dbReference type="Pfam" id="PF07562">
    <property type="entry name" value="NCD3G"/>
    <property type="match status" value="1"/>
</dbReference>
<dbReference type="Pfam" id="PF00003">
    <property type="entry name" value="7tm_3"/>
    <property type="match status" value="1"/>
</dbReference>
<dbReference type="PRINTS" id="PR00592">
    <property type="entry name" value="CASENSINGR"/>
</dbReference>
<evidence type="ECO:0000256" key="10">
    <source>
        <dbReference type="ARBA" id="ARBA00023157"/>
    </source>
</evidence>
<proteinExistence type="inferred from homology"/>
<comment type="caution">
    <text evidence="18">The sequence shown here is derived from an EMBL/GenBank/DDBJ whole genome shotgun (WGS) entry which is preliminary data.</text>
</comment>
<evidence type="ECO:0000256" key="1">
    <source>
        <dbReference type="ARBA" id="ARBA00004651"/>
    </source>
</evidence>
<evidence type="ECO:0000256" key="16">
    <source>
        <dbReference type="SAM" id="SignalP"/>
    </source>
</evidence>
<organism evidence="18 19">
    <name type="scientific">Polyodon spathula</name>
    <name type="common">North American paddlefish</name>
    <name type="synonym">Squalus spathula</name>
    <dbReference type="NCBI Taxonomy" id="7913"/>
    <lineage>
        <taxon>Eukaryota</taxon>
        <taxon>Metazoa</taxon>
        <taxon>Chordata</taxon>
        <taxon>Craniata</taxon>
        <taxon>Vertebrata</taxon>
        <taxon>Euteleostomi</taxon>
        <taxon>Actinopterygii</taxon>
        <taxon>Chondrostei</taxon>
        <taxon>Acipenseriformes</taxon>
        <taxon>Polyodontidae</taxon>
        <taxon>Polyodon</taxon>
    </lineage>
</organism>
<dbReference type="InterPro" id="IPR000068">
    <property type="entry name" value="GPCR_3_Ca_sens_rcpt-rel"/>
</dbReference>
<feature type="transmembrane region" description="Helical" evidence="15">
    <location>
        <begin position="621"/>
        <end position="644"/>
    </location>
</feature>
<evidence type="ECO:0000256" key="9">
    <source>
        <dbReference type="ARBA" id="ARBA00023136"/>
    </source>
</evidence>
<evidence type="ECO:0000259" key="17">
    <source>
        <dbReference type="PROSITE" id="PS50259"/>
    </source>
</evidence>
<accession>A0ABS2YN54</accession>
<dbReference type="PROSITE" id="PS50259">
    <property type="entry name" value="G_PROTEIN_RECEP_F3_4"/>
    <property type="match status" value="1"/>
</dbReference>
<dbReference type="PANTHER" id="PTHR24061">
    <property type="entry name" value="CALCIUM-SENSING RECEPTOR-RELATED"/>
    <property type="match status" value="1"/>
</dbReference>
<keyword evidence="11" id="KW-0675">Receptor</keyword>
<keyword evidence="4" id="KW-1003">Cell membrane</keyword>
<evidence type="ECO:0000256" key="12">
    <source>
        <dbReference type="ARBA" id="ARBA00023180"/>
    </source>
</evidence>
<evidence type="ECO:0000256" key="4">
    <source>
        <dbReference type="ARBA" id="ARBA00022475"/>
    </source>
</evidence>
<feature type="chain" id="PRO_5046385239" description="G-protein coupled receptor family C group 6 member A" evidence="16">
    <location>
        <begin position="21"/>
        <end position="919"/>
    </location>
</feature>
<dbReference type="Gene3D" id="2.10.50.30">
    <property type="entry name" value="GPCR, family 3, nine cysteines domain"/>
    <property type="match status" value="1"/>
</dbReference>
<comment type="subunit">
    <text evidence="3">Homodimer; disulfide-linked.</text>
</comment>
<keyword evidence="6 16" id="KW-0732">Signal</keyword>
<evidence type="ECO:0000256" key="2">
    <source>
        <dbReference type="ARBA" id="ARBA00007242"/>
    </source>
</evidence>
<dbReference type="InterPro" id="IPR028082">
    <property type="entry name" value="Peripla_BP_I"/>
</dbReference>
<feature type="transmembrane region" description="Helical" evidence="15">
    <location>
        <begin position="802"/>
        <end position="824"/>
    </location>
</feature>
<sequence>MGSFWILCICFALFFSRAESCQNPGDLIKASSPGDIIIGGLFSIHTNVKYSHLPRRPEALVCEGFNTVGLIRMISMIHAIEEINNSTLLNGIKLGYDIYDTCSDVTNAVQATMEFISNSSQSCVEPHCKNTDFVPKVKAVVGCEYSEISIAVARVLNIQLIPQISYASSAEMLSDKRRFPAFLRSIPSDKHQTKAMVKLVDMSGWNWIGTIATDDIYGRSAIESFISQATPIGICVDFKEFIPLVISDTIIHNIIELIRKEERVKVIVAFASPSFMKKLFQAFEGEILDKIWIASDSWSTSSEVSALPNLNNIGKVIGFTSQSENPTSFYEYLKNVKINIEAVKNNIFLKEYRARVSGCSQHTGDFDSCVSNYTLDLCSLVEKKQETQDTKEEFLLRNIRPYPGIVSNTQLAVQAIAQGIHDLCKDGTCHNPKIISPWELLDAVKKVAFTYEGKEVCFDPNGDPNVGYSIVMWKTDNGTTEVQNVVAQYDIDEAPLKPGTRFLLWNGRTGRISRIQFHCTKGQFRKTAGGQHTCCFECVNCTGNHYSDPRDMYQCLPCDHHTEWSLPGGAECSKKELEYFMLSDVFAIALLIAAATGVALVCVIVVIFIRHRKTPVVKASGGAICYVILLCLFCNFVCSVFFVGQPRNMICQVRQVLYGLSFACCVSCILVKSFKILLAFNFNADVQAVLRKLYRPVAIIIGSTGIQVLICTLWLILNGPHEERVPYERTILLQCNEGSYVVFGVMLGYIALLAAVCFVCAFKVRKLPENYNEAKFITFGMLVYFISWVIFVPIYVTSTGKYVQAIELVVILISSYGILICQFFPKCYVILFKKEHNTKDAFLKNVYEYATKTANNIALPNGLPPASKSTAKEEDSAFCKTNPGFLADETSQVRRNDIQHESFQRILDNTFSRKRVASV</sequence>
<keyword evidence="9 15" id="KW-0472">Membrane</keyword>
<dbReference type="PRINTS" id="PR00248">
    <property type="entry name" value="GPCRMGR"/>
</dbReference>
<reference evidence="18" key="1">
    <citation type="journal article" date="2021" name="Cell">
        <title>Tracing the genetic footprints of vertebrate landing in non-teleost ray-finned fishes.</title>
        <authorList>
            <person name="Bi X."/>
            <person name="Wang K."/>
            <person name="Yang L."/>
            <person name="Pan H."/>
            <person name="Jiang H."/>
            <person name="Wei Q."/>
            <person name="Fang M."/>
            <person name="Yu H."/>
            <person name="Zhu C."/>
            <person name="Cai Y."/>
            <person name="He Y."/>
            <person name="Gan X."/>
            <person name="Zeng H."/>
            <person name="Yu D."/>
            <person name="Zhu Y."/>
            <person name="Jiang H."/>
            <person name="Qiu Q."/>
            <person name="Yang H."/>
            <person name="Zhang Y.E."/>
            <person name="Wang W."/>
            <person name="Zhu M."/>
            <person name="He S."/>
            <person name="Zhang G."/>
        </authorList>
    </citation>
    <scope>NUCLEOTIDE SEQUENCE</scope>
    <source>
        <strain evidence="18">Pddl_001</strain>
    </source>
</reference>
<feature type="non-terminal residue" evidence="18">
    <location>
        <position position="919"/>
    </location>
</feature>
<dbReference type="InterPro" id="IPR001828">
    <property type="entry name" value="ANF_lig-bd_rcpt"/>
</dbReference>
<keyword evidence="8" id="KW-0297">G-protein coupled receptor</keyword>
<evidence type="ECO:0000256" key="11">
    <source>
        <dbReference type="ARBA" id="ARBA00023170"/>
    </source>
</evidence>
<feature type="transmembrane region" description="Helical" evidence="15">
    <location>
        <begin position="656"/>
        <end position="681"/>
    </location>
</feature>
<dbReference type="InterPro" id="IPR009030">
    <property type="entry name" value="Growth_fac_rcpt_cys_sf"/>
</dbReference>
<evidence type="ECO:0000313" key="19">
    <source>
        <dbReference type="Proteomes" id="UP001166093"/>
    </source>
</evidence>
<evidence type="ECO:0000256" key="8">
    <source>
        <dbReference type="ARBA" id="ARBA00023040"/>
    </source>
</evidence>
<dbReference type="Gene3D" id="3.40.50.2300">
    <property type="match status" value="2"/>
</dbReference>
<keyword evidence="10" id="KW-1015">Disulfide bond</keyword>
<feature type="signal peptide" evidence="16">
    <location>
        <begin position="1"/>
        <end position="20"/>
    </location>
</feature>
<comment type="similarity">
    <text evidence="2">Belongs to the G-protein coupled receptor 3 family.</text>
</comment>
<comment type="subcellular location">
    <subcellularLocation>
        <location evidence="1">Cell membrane</location>
        <topology evidence="1">Multi-pass membrane protein</topology>
    </subcellularLocation>
</comment>
<keyword evidence="5 15" id="KW-0812">Transmembrane</keyword>
<evidence type="ECO:0000256" key="5">
    <source>
        <dbReference type="ARBA" id="ARBA00022692"/>
    </source>
</evidence>
<evidence type="ECO:0000256" key="3">
    <source>
        <dbReference type="ARBA" id="ARBA00011748"/>
    </source>
</evidence>
<keyword evidence="7 15" id="KW-1133">Transmembrane helix</keyword>
<feature type="transmembrane region" description="Helical" evidence="15">
    <location>
        <begin position="693"/>
        <end position="717"/>
    </location>
</feature>
<evidence type="ECO:0000256" key="13">
    <source>
        <dbReference type="ARBA" id="ARBA00023224"/>
    </source>
</evidence>
<dbReference type="Pfam" id="PF01094">
    <property type="entry name" value="ANF_receptor"/>
    <property type="match status" value="1"/>
</dbReference>
<dbReference type="EMBL" id="JAAWVQ010173184">
    <property type="protein sequence ID" value="MBN3288189.1"/>
    <property type="molecule type" value="Genomic_DNA"/>
</dbReference>
<evidence type="ECO:0000256" key="14">
    <source>
        <dbReference type="ARBA" id="ARBA00039774"/>
    </source>
</evidence>
<dbReference type="InterPro" id="IPR038550">
    <property type="entry name" value="GPCR_3_9-Cys_sf"/>
</dbReference>
<evidence type="ECO:0000256" key="6">
    <source>
        <dbReference type="ARBA" id="ARBA00022729"/>
    </source>
</evidence>
<dbReference type="SUPFAM" id="SSF57184">
    <property type="entry name" value="Growth factor receptor domain"/>
    <property type="match status" value="1"/>
</dbReference>
<keyword evidence="12" id="KW-0325">Glycoprotein</keyword>